<dbReference type="GO" id="GO:0042910">
    <property type="term" value="F:xenobiotic transmembrane transporter activity"/>
    <property type="evidence" value="ECO:0007669"/>
    <property type="project" value="InterPro"/>
</dbReference>
<evidence type="ECO:0000256" key="5">
    <source>
        <dbReference type="ARBA" id="ARBA00022448"/>
    </source>
</evidence>
<comment type="caution">
    <text evidence="14">The sequence shown here is derived from an EMBL/GenBank/DDBJ whole genome shotgun (WGS) entry which is preliminary data.</text>
</comment>
<comment type="function">
    <text evidence="1">Multidrug efflux pump.</text>
</comment>
<feature type="transmembrane region" description="Helical" evidence="13">
    <location>
        <begin position="60"/>
        <end position="85"/>
    </location>
</feature>
<keyword evidence="10" id="KW-0406">Ion transport</keyword>
<feature type="transmembrane region" description="Helical" evidence="13">
    <location>
        <begin position="388"/>
        <end position="407"/>
    </location>
</feature>
<dbReference type="PIRSF" id="PIRSF006603">
    <property type="entry name" value="DinF"/>
    <property type="match status" value="1"/>
</dbReference>
<feature type="transmembrane region" description="Helical" evidence="13">
    <location>
        <begin position="195"/>
        <end position="214"/>
    </location>
</feature>
<evidence type="ECO:0000256" key="4">
    <source>
        <dbReference type="ARBA" id="ARBA00020268"/>
    </source>
</evidence>
<keyword evidence="11 13" id="KW-0472">Membrane</keyword>
<evidence type="ECO:0000256" key="1">
    <source>
        <dbReference type="ARBA" id="ARBA00003408"/>
    </source>
</evidence>
<keyword evidence="5" id="KW-0813">Transport</keyword>
<evidence type="ECO:0000256" key="10">
    <source>
        <dbReference type="ARBA" id="ARBA00023065"/>
    </source>
</evidence>
<dbReference type="EMBL" id="NOUV01000014">
    <property type="protein sequence ID" value="PDX86985.1"/>
    <property type="molecule type" value="Genomic_DNA"/>
</dbReference>
<evidence type="ECO:0000256" key="6">
    <source>
        <dbReference type="ARBA" id="ARBA00022449"/>
    </source>
</evidence>
<evidence type="ECO:0000256" key="2">
    <source>
        <dbReference type="ARBA" id="ARBA00004651"/>
    </source>
</evidence>
<comment type="similarity">
    <text evidence="3">Belongs to the multi antimicrobial extrusion (MATE) (TC 2.A.66.1) family.</text>
</comment>
<dbReference type="InterPro" id="IPR048279">
    <property type="entry name" value="MdtK-like"/>
</dbReference>
<feature type="transmembrane region" description="Helical" evidence="13">
    <location>
        <begin position="280"/>
        <end position="300"/>
    </location>
</feature>
<evidence type="ECO:0000256" key="7">
    <source>
        <dbReference type="ARBA" id="ARBA00022475"/>
    </source>
</evidence>
<evidence type="ECO:0000256" key="11">
    <source>
        <dbReference type="ARBA" id="ARBA00023136"/>
    </source>
</evidence>
<feature type="transmembrane region" description="Helical" evidence="13">
    <location>
        <begin position="20"/>
        <end position="40"/>
    </location>
</feature>
<dbReference type="Proteomes" id="UP000220904">
    <property type="component" value="Unassembled WGS sequence"/>
</dbReference>
<dbReference type="GO" id="GO:0006811">
    <property type="term" value="P:monoatomic ion transport"/>
    <property type="evidence" value="ECO:0007669"/>
    <property type="project" value="UniProtKB-KW"/>
</dbReference>
<feature type="transmembrane region" description="Helical" evidence="13">
    <location>
        <begin position="321"/>
        <end position="344"/>
    </location>
</feature>
<dbReference type="GO" id="GO:0015297">
    <property type="term" value="F:antiporter activity"/>
    <property type="evidence" value="ECO:0007669"/>
    <property type="project" value="UniProtKB-KW"/>
</dbReference>
<sequence>MFFTNPTENTLLHGPVRPALLRYALPIILSMVATQFYSVADTMIIGLRLDADALAAVSNASTILMLFLFISGGMELGGGLLVAAGRPTATRQEMAELLYNLLFVDLVLALGLTALGFFTLPALLRLIRTPEEILAEAVLYGRVYLVGLPFLMLYDLTKECIMGCGDSKTPLRAVVATSMMNIVLDLALIGPFGVAGAAGATVAAQIAGAGYMLAHLRKTELNLPFRREMLKASYAKDIFRLSAPNSLQQASGTIITTVKQGLLGGLGVAAIAGFSCAGKLSSLLMMPVYGFVQSIVFFIAQNTTAQQPDRVHTGLREGRRILFFYSLLVAALCIGLNGPLLRLFTTDAAAAAYGSTMLAFEGISYVFTAQKHLCEARLRGAQKMGLYLASNLGQIGLNLAACVLLVPRIGFSGFWLSTWISAPAGLALAALLARIGAKQQS</sequence>
<dbReference type="InterPro" id="IPR050222">
    <property type="entry name" value="MATE_MdtK"/>
</dbReference>
<keyword evidence="9 13" id="KW-1133">Transmembrane helix</keyword>
<keyword evidence="6" id="KW-0050">Antiport</keyword>
<evidence type="ECO:0000256" key="9">
    <source>
        <dbReference type="ARBA" id="ARBA00022989"/>
    </source>
</evidence>
<dbReference type="InterPro" id="IPR002528">
    <property type="entry name" value="MATE_fam"/>
</dbReference>
<feature type="transmembrane region" description="Helical" evidence="13">
    <location>
        <begin position="138"/>
        <end position="157"/>
    </location>
</feature>
<accession>A0A2A7B6J3</accession>
<evidence type="ECO:0000256" key="12">
    <source>
        <dbReference type="ARBA" id="ARBA00031636"/>
    </source>
</evidence>
<evidence type="ECO:0000256" key="3">
    <source>
        <dbReference type="ARBA" id="ARBA00010199"/>
    </source>
</evidence>
<evidence type="ECO:0000256" key="13">
    <source>
        <dbReference type="SAM" id="Phobius"/>
    </source>
</evidence>
<dbReference type="GO" id="GO:0005886">
    <property type="term" value="C:plasma membrane"/>
    <property type="evidence" value="ECO:0007669"/>
    <property type="project" value="UniProtKB-SubCell"/>
</dbReference>
<name>A0A2A7B6J3_9FIRM</name>
<comment type="subcellular location">
    <subcellularLocation>
        <location evidence="2">Cell membrane</location>
        <topology evidence="2">Multi-pass membrane protein</topology>
    </subcellularLocation>
</comment>
<organism evidence="14 15">
    <name type="scientific">Faecalibacterium prausnitzii</name>
    <dbReference type="NCBI Taxonomy" id="853"/>
    <lineage>
        <taxon>Bacteria</taxon>
        <taxon>Bacillati</taxon>
        <taxon>Bacillota</taxon>
        <taxon>Clostridia</taxon>
        <taxon>Eubacteriales</taxon>
        <taxon>Oscillospiraceae</taxon>
        <taxon>Faecalibacterium</taxon>
    </lineage>
</organism>
<proteinExistence type="inferred from homology"/>
<protein>
    <recommendedName>
        <fullName evidence="4">Probable multidrug resistance protein NorM</fullName>
    </recommendedName>
    <alternativeName>
        <fullName evidence="12">Multidrug-efflux transporter</fullName>
    </alternativeName>
</protein>
<evidence type="ECO:0000313" key="15">
    <source>
        <dbReference type="Proteomes" id="UP000220904"/>
    </source>
</evidence>
<dbReference type="PANTHER" id="PTHR43298:SF2">
    <property type="entry name" value="FMN_FAD EXPORTER YEEO-RELATED"/>
    <property type="match status" value="1"/>
</dbReference>
<feature type="transmembrane region" description="Helical" evidence="13">
    <location>
        <begin position="350"/>
        <end position="367"/>
    </location>
</feature>
<reference evidence="14 15" key="1">
    <citation type="journal article" date="2017" name="Front. Microbiol.">
        <title>New Insights into the Diversity of the Genus Faecalibacterium.</title>
        <authorList>
            <person name="Benevides L."/>
            <person name="Burman S."/>
            <person name="Martin R."/>
            <person name="Robert V."/>
            <person name="Thomas M."/>
            <person name="Miquel S."/>
            <person name="Chain F."/>
            <person name="Sokol H."/>
            <person name="Bermudez-Humaran L.G."/>
            <person name="Morrison M."/>
            <person name="Langella P."/>
            <person name="Azevedo V.A."/>
            <person name="Chatel J.M."/>
            <person name="Soares S."/>
        </authorList>
    </citation>
    <scope>NUCLEOTIDE SEQUENCE [LARGE SCALE GENOMIC DNA]</scope>
    <source>
        <strain evidence="14 15">AHMP21</strain>
    </source>
</reference>
<keyword evidence="8 13" id="KW-0812">Transmembrane</keyword>
<feature type="transmembrane region" description="Helical" evidence="13">
    <location>
        <begin position="97"/>
        <end position="118"/>
    </location>
</feature>
<keyword evidence="7" id="KW-1003">Cell membrane</keyword>
<gene>
    <name evidence="14" type="ORF">CHR60_09740</name>
</gene>
<dbReference type="AlphaFoldDB" id="A0A2A7B6J3"/>
<evidence type="ECO:0000256" key="8">
    <source>
        <dbReference type="ARBA" id="ARBA00022692"/>
    </source>
</evidence>
<feature type="transmembrane region" description="Helical" evidence="13">
    <location>
        <begin position="413"/>
        <end position="433"/>
    </location>
</feature>
<dbReference type="Pfam" id="PF01554">
    <property type="entry name" value="MatE"/>
    <property type="match status" value="2"/>
</dbReference>
<dbReference type="NCBIfam" id="TIGR00797">
    <property type="entry name" value="matE"/>
    <property type="match status" value="1"/>
</dbReference>
<evidence type="ECO:0000313" key="14">
    <source>
        <dbReference type="EMBL" id="PDX86985.1"/>
    </source>
</evidence>
<dbReference type="PANTHER" id="PTHR43298">
    <property type="entry name" value="MULTIDRUG RESISTANCE PROTEIN NORM-RELATED"/>
    <property type="match status" value="1"/>
</dbReference>